<dbReference type="Proteomes" id="UP000541033">
    <property type="component" value="Unassembled WGS sequence"/>
</dbReference>
<evidence type="ECO:0000256" key="4">
    <source>
        <dbReference type="PROSITE-ProRule" id="PRU00335"/>
    </source>
</evidence>
<proteinExistence type="predicted"/>
<dbReference type="Pfam" id="PF00440">
    <property type="entry name" value="TetR_N"/>
    <property type="match status" value="1"/>
</dbReference>
<evidence type="ECO:0000256" key="3">
    <source>
        <dbReference type="ARBA" id="ARBA00023163"/>
    </source>
</evidence>
<dbReference type="InterPro" id="IPR001647">
    <property type="entry name" value="HTH_TetR"/>
</dbReference>
<sequence>MGRTQSFDTAEAVTAARNVFWNKGFEGTSLPDLERATGLSRSSLYHAFDSKRGLFDAAVQNYLDTVIRPRLRPLTAEPISPDALANYLTGLSQAITAPSNDSARNGCLLLNSAAGMASHDEAMRAVVEAYRAELGAAFERGLIAASAHGSHSDLTPDQVVTTARVLTSLTISAFLIARINPQEAANILEAALSQLPTSG</sequence>
<comment type="caution">
    <text evidence="6">The sequence shown here is derived from an EMBL/GenBank/DDBJ whole genome shotgun (WGS) entry which is preliminary data.</text>
</comment>
<evidence type="ECO:0000259" key="5">
    <source>
        <dbReference type="PROSITE" id="PS50977"/>
    </source>
</evidence>
<dbReference type="AlphaFoldDB" id="A0A7X5R1P1"/>
<protein>
    <submittedName>
        <fullName evidence="6">AcrR family transcriptional regulator</fullName>
    </submittedName>
</protein>
<name>A0A7X5R1P1_9MICO</name>
<dbReference type="GO" id="GO:0003677">
    <property type="term" value="F:DNA binding"/>
    <property type="evidence" value="ECO:0007669"/>
    <property type="project" value="UniProtKB-UniRule"/>
</dbReference>
<reference evidence="6 7" key="1">
    <citation type="submission" date="2020-02" db="EMBL/GenBank/DDBJ databases">
        <title>Sequencing the genomes of 1000 actinobacteria strains.</title>
        <authorList>
            <person name="Klenk H.-P."/>
        </authorList>
    </citation>
    <scope>NUCLEOTIDE SEQUENCE [LARGE SCALE GENOMIC DNA]</scope>
    <source>
        <strain evidence="6 7">DSM 27960</strain>
    </source>
</reference>
<evidence type="ECO:0000313" key="7">
    <source>
        <dbReference type="Proteomes" id="UP000541033"/>
    </source>
</evidence>
<keyword evidence="2 4" id="KW-0238">DNA-binding</keyword>
<keyword evidence="1" id="KW-0805">Transcription regulation</keyword>
<evidence type="ECO:0000256" key="2">
    <source>
        <dbReference type="ARBA" id="ARBA00023125"/>
    </source>
</evidence>
<feature type="DNA-binding region" description="H-T-H motif" evidence="4">
    <location>
        <begin position="29"/>
        <end position="48"/>
    </location>
</feature>
<gene>
    <name evidence="6" type="ORF">FHX76_001603</name>
</gene>
<dbReference type="PRINTS" id="PR00455">
    <property type="entry name" value="HTHTETR"/>
</dbReference>
<dbReference type="Gene3D" id="1.10.10.60">
    <property type="entry name" value="Homeodomain-like"/>
    <property type="match status" value="1"/>
</dbReference>
<organism evidence="6 7">
    <name type="scientific">Lysinibacter cavernae</name>
    <dbReference type="NCBI Taxonomy" id="1640652"/>
    <lineage>
        <taxon>Bacteria</taxon>
        <taxon>Bacillati</taxon>
        <taxon>Actinomycetota</taxon>
        <taxon>Actinomycetes</taxon>
        <taxon>Micrococcales</taxon>
        <taxon>Microbacteriaceae</taxon>
        <taxon>Lysinibacter</taxon>
    </lineage>
</organism>
<dbReference type="Gene3D" id="1.10.357.10">
    <property type="entry name" value="Tetracycline Repressor, domain 2"/>
    <property type="match status" value="1"/>
</dbReference>
<evidence type="ECO:0000256" key="1">
    <source>
        <dbReference type="ARBA" id="ARBA00023015"/>
    </source>
</evidence>
<dbReference type="PANTHER" id="PTHR47506">
    <property type="entry name" value="TRANSCRIPTIONAL REGULATORY PROTEIN"/>
    <property type="match status" value="1"/>
</dbReference>
<dbReference type="InterPro" id="IPR009057">
    <property type="entry name" value="Homeodomain-like_sf"/>
</dbReference>
<dbReference type="SUPFAM" id="SSF48498">
    <property type="entry name" value="Tetracyclin repressor-like, C-terminal domain"/>
    <property type="match status" value="1"/>
</dbReference>
<dbReference type="RefSeq" id="WP_167149587.1">
    <property type="nucleotide sequence ID" value="NZ_JAAMOX010000001.1"/>
</dbReference>
<feature type="domain" description="HTH tetR-type" evidence="5">
    <location>
        <begin position="6"/>
        <end position="66"/>
    </location>
</feature>
<accession>A0A7X5R1P1</accession>
<keyword evidence="3" id="KW-0804">Transcription</keyword>
<dbReference type="InterPro" id="IPR036271">
    <property type="entry name" value="Tet_transcr_reg_TetR-rel_C_sf"/>
</dbReference>
<evidence type="ECO:0000313" key="6">
    <source>
        <dbReference type="EMBL" id="NIH53735.1"/>
    </source>
</evidence>
<dbReference type="EMBL" id="JAAMOX010000001">
    <property type="protein sequence ID" value="NIH53735.1"/>
    <property type="molecule type" value="Genomic_DNA"/>
</dbReference>
<dbReference type="PANTHER" id="PTHR47506:SF1">
    <property type="entry name" value="HTH-TYPE TRANSCRIPTIONAL REGULATOR YJDC"/>
    <property type="match status" value="1"/>
</dbReference>
<keyword evidence="7" id="KW-1185">Reference proteome</keyword>
<dbReference type="PROSITE" id="PS50977">
    <property type="entry name" value="HTH_TETR_2"/>
    <property type="match status" value="1"/>
</dbReference>
<dbReference type="SUPFAM" id="SSF46689">
    <property type="entry name" value="Homeodomain-like"/>
    <property type="match status" value="1"/>
</dbReference>